<reference evidence="1" key="1">
    <citation type="submission" date="2018-07" db="EMBL/GenBank/DDBJ databases">
        <authorList>
            <person name="Quirk P.G."/>
            <person name="Krulwich T.A."/>
        </authorList>
    </citation>
    <scope>NUCLEOTIDE SEQUENCE</scope>
</reference>
<accession>A0A380TKQ2</accession>
<organism evidence="1">
    <name type="scientific">metagenome</name>
    <dbReference type="NCBI Taxonomy" id="256318"/>
    <lineage>
        <taxon>unclassified sequences</taxon>
        <taxon>metagenomes</taxon>
    </lineage>
</organism>
<gene>
    <name evidence="1" type="ORF">DF3PB_6080001</name>
</gene>
<sequence length="57" mass="6712">MVRPDFVRHVSSDAELAVAQDRCLIVMARFWDGSSGGGGSAWRRSLRWWRRQLHRER</sequence>
<protein>
    <submittedName>
        <fullName evidence="1">Uncharacterized protein</fullName>
    </submittedName>
</protein>
<proteinExistence type="predicted"/>
<evidence type="ECO:0000313" key="1">
    <source>
        <dbReference type="EMBL" id="SUS08234.1"/>
    </source>
</evidence>
<dbReference type="EMBL" id="UIDG01000566">
    <property type="protein sequence ID" value="SUS08234.1"/>
    <property type="molecule type" value="Genomic_DNA"/>
</dbReference>
<dbReference type="AlphaFoldDB" id="A0A380TKQ2"/>
<name>A0A380TKQ2_9ZZZZ</name>